<dbReference type="SUPFAM" id="SSF56935">
    <property type="entry name" value="Porins"/>
    <property type="match status" value="1"/>
</dbReference>
<keyword evidence="7 8" id="KW-0998">Cell outer membrane</keyword>
<dbReference type="Gene3D" id="2.40.170.20">
    <property type="entry name" value="TonB-dependent receptor, beta-barrel domain"/>
    <property type="match status" value="1"/>
</dbReference>
<dbReference type="PANTHER" id="PTHR47234:SF2">
    <property type="entry name" value="TONB-DEPENDENT RECEPTOR"/>
    <property type="match status" value="1"/>
</dbReference>
<keyword evidence="13" id="KW-1185">Reference proteome</keyword>
<feature type="domain" description="TonB-dependent receptor-like beta-barrel" evidence="10">
    <location>
        <begin position="320"/>
        <end position="847"/>
    </location>
</feature>
<dbReference type="Proteomes" id="UP001556220">
    <property type="component" value="Unassembled WGS sequence"/>
</dbReference>
<dbReference type="Pfam" id="PF07715">
    <property type="entry name" value="Plug"/>
    <property type="match status" value="1"/>
</dbReference>
<protein>
    <submittedName>
        <fullName evidence="12">TonB-dependent receptor</fullName>
    </submittedName>
</protein>
<keyword evidence="5 9" id="KW-0798">TonB box</keyword>
<dbReference type="InterPro" id="IPR037066">
    <property type="entry name" value="Plug_dom_sf"/>
</dbReference>
<evidence type="ECO:0000256" key="3">
    <source>
        <dbReference type="ARBA" id="ARBA00022452"/>
    </source>
</evidence>
<dbReference type="Gene3D" id="2.170.130.10">
    <property type="entry name" value="TonB-dependent receptor, plug domain"/>
    <property type="match status" value="1"/>
</dbReference>
<evidence type="ECO:0000256" key="1">
    <source>
        <dbReference type="ARBA" id="ARBA00004571"/>
    </source>
</evidence>
<dbReference type="InterPro" id="IPR039426">
    <property type="entry name" value="TonB-dep_rcpt-like"/>
</dbReference>
<keyword evidence="12" id="KW-0675">Receptor</keyword>
<sequence>MVVTGSLIRRVDAETASPVVTLDSTALANNGNPTLGNVLQALPSFSGLATNPSNNSNGGGIASPTLEGGDGASRLSLRGLGFTRTLMLVDGQRLANPDLNMIPSNMIERVDVLAEGATTAYGSDAIGGVANFILRKDFSGGELSINDGVSSHGDGQRHGATFTVGASGEQGNIVGGINYNKYDPVLASQRGYSSHQYYLYSSGLQAEGSSNIPAGKVTLPAGALQDQFGCSRLTRGSGSGSSLGDYRCFTNADYYNYNAYNYIQTSQERTSVFVLGNYKISDSLTWYVDAFYNHTDSAGQDAPEPTSTGDGWTIAADNPNNPFGIAFCNTSLPSCTGGAYNTRLTGAGNRLHTYGTNTYDVITGLRGNFGKSTWTWDLNVDYGHSERVQKDYNELNVAGLQAAIDAGANIFDQTTLPTSVTDNPVYSKNNSSKQVSFDASGELWDLPAGAVQLSAGALYRKEQMDYQVTSDAILDPETLNCGIAAEGCASPGRGSFNVKELYAEVLVPLLSDAPFAKSLNLDLGIRSSDYNTTGTTTNKKVAIEWKPFDDLLVRGTVSQVFRAPNLDELYDGLTVLNPTVTDPCQNLSAAQLAQHANLCKNVPVGYSVGYAAQITALYQGGAAAGTRLRPEQGKSFDFGLVYSPSWATGLSSTLDFWRINLSDYLQAVSAQTVLNVCAADDASPYCAYINRNPANSATPGALYYIYTPEVNLGNLSTSGIDFNVNYVIPHFDLGAFDPGRFKLTFNSTYTSTYRIGMPGTATQDYAGTYSAQFGNIARWRGSVTLNWVRGNWNAQWQTRYIGTFTLLNAYYDVPGSIPRASATYDSIKLGYTVPAIHMTFDVGVDNLTNRLPPLIYQNGVNYNVDTATYDTLGRYYWARATLKF</sequence>
<evidence type="ECO:0000256" key="2">
    <source>
        <dbReference type="ARBA" id="ARBA00022448"/>
    </source>
</evidence>
<dbReference type="PROSITE" id="PS52016">
    <property type="entry name" value="TONB_DEPENDENT_REC_3"/>
    <property type="match status" value="1"/>
</dbReference>
<accession>A0ABV3QCK9</accession>
<comment type="caution">
    <text evidence="12">The sequence shown here is derived from an EMBL/GenBank/DDBJ whole genome shotgun (WGS) entry which is preliminary data.</text>
</comment>
<dbReference type="EMBL" id="JBFOHK010000002">
    <property type="protein sequence ID" value="MEW9571574.1"/>
    <property type="molecule type" value="Genomic_DNA"/>
</dbReference>
<dbReference type="InterPro" id="IPR000531">
    <property type="entry name" value="Beta-barrel_TonB"/>
</dbReference>
<keyword evidence="4 8" id="KW-0812">Transmembrane</keyword>
<dbReference type="RefSeq" id="WP_367853660.1">
    <property type="nucleotide sequence ID" value="NZ_JBFOHK010000002.1"/>
</dbReference>
<keyword evidence="2 8" id="KW-0813">Transport</keyword>
<evidence type="ECO:0000256" key="4">
    <source>
        <dbReference type="ARBA" id="ARBA00022692"/>
    </source>
</evidence>
<gene>
    <name evidence="12" type="ORF">ABQJ54_07410</name>
</gene>
<reference evidence="12 13" key="1">
    <citation type="submission" date="2024-06" db="EMBL/GenBank/DDBJ databases">
        <authorList>
            <person name="Woo H."/>
        </authorList>
    </citation>
    <scope>NUCLEOTIDE SEQUENCE [LARGE SCALE GENOMIC DNA]</scope>
    <source>
        <strain evidence="12 13">Si-c</strain>
    </source>
</reference>
<evidence type="ECO:0000259" key="11">
    <source>
        <dbReference type="Pfam" id="PF07715"/>
    </source>
</evidence>
<evidence type="ECO:0000256" key="9">
    <source>
        <dbReference type="RuleBase" id="RU003357"/>
    </source>
</evidence>
<proteinExistence type="inferred from homology"/>
<keyword evidence="6 8" id="KW-0472">Membrane</keyword>
<dbReference type="InterPro" id="IPR012910">
    <property type="entry name" value="Plug_dom"/>
</dbReference>
<organism evidence="12 13">
    <name type="scientific">Rhodanobacter lycopersici</name>
    <dbReference type="NCBI Taxonomy" id="3162487"/>
    <lineage>
        <taxon>Bacteria</taxon>
        <taxon>Pseudomonadati</taxon>
        <taxon>Pseudomonadota</taxon>
        <taxon>Gammaproteobacteria</taxon>
        <taxon>Lysobacterales</taxon>
        <taxon>Rhodanobacteraceae</taxon>
        <taxon>Rhodanobacter</taxon>
    </lineage>
</organism>
<dbReference type="PANTHER" id="PTHR47234">
    <property type="match status" value="1"/>
</dbReference>
<evidence type="ECO:0000256" key="8">
    <source>
        <dbReference type="PROSITE-ProRule" id="PRU01360"/>
    </source>
</evidence>
<evidence type="ECO:0000313" key="12">
    <source>
        <dbReference type="EMBL" id="MEW9571574.1"/>
    </source>
</evidence>
<comment type="similarity">
    <text evidence="8 9">Belongs to the TonB-dependent receptor family.</text>
</comment>
<evidence type="ECO:0000313" key="13">
    <source>
        <dbReference type="Proteomes" id="UP001556220"/>
    </source>
</evidence>
<feature type="domain" description="TonB-dependent receptor plug" evidence="11">
    <location>
        <begin position="14"/>
        <end position="129"/>
    </location>
</feature>
<evidence type="ECO:0000259" key="10">
    <source>
        <dbReference type="Pfam" id="PF00593"/>
    </source>
</evidence>
<evidence type="ECO:0000256" key="5">
    <source>
        <dbReference type="ARBA" id="ARBA00023077"/>
    </source>
</evidence>
<keyword evidence="3 8" id="KW-1134">Transmembrane beta strand</keyword>
<comment type="subcellular location">
    <subcellularLocation>
        <location evidence="1 8">Cell outer membrane</location>
        <topology evidence="1 8">Multi-pass membrane protein</topology>
    </subcellularLocation>
</comment>
<evidence type="ECO:0000256" key="7">
    <source>
        <dbReference type="ARBA" id="ARBA00023237"/>
    </source>
</evidence>
<evidence type="ECO:0000256" key="6">
    <source>
        <dbReference type="ARBA" id="ARBA00023136"/>
    </source>
</evidence>
<dbReference type="Pfam" id="PF00593">
    <property type="entry name" value="TonB_dep_Rec_b-barrel"/>
    <property type="match status" value="1"/>
</dbReference>
<name>A0ABV3QCK9_9GAMM</name>
<dbReference type="InterPro" id="IPR036942">
    <property type="entry name" value="Beta-barrel_TonB_sf"/>
</dbReference>